<dbReference type="SUPFAM" id="SSF57667">
    <property type="entry name" value="beta-beta-alpha zinc fingers"/>
    <property type="match status" value="3"/>
</dbReference>
<protein>
    <recommendedName>
        <fullName evidence="7">C2H2-type domain-containing protein</fullName>
    </recommendedName>
</protein>
<feature type="domain" description="C2H2-type" evidence="7">
    <location>
        <begin position="204"/>
        <end position="233"/>
    </location>
</feature>
<keyword evidence="3 5" id="KW-0863">Zinc-finger</keyword>
<evidence type="ECO:0000259" key="7">
    <source>
        <dbReference type="PROSITE" id="PS50157"/>
    </source>
</evidence>
<gene>
    <name evidence="8" type="ORF">INT44_008341</name>
</gene>
<dbReference type="PROSITE" id="PS50157">
    <property type="entry name" value="ZINC_FINGER_C2H2_2"/>
    <property type="match status" value="3"/>
</dbReference>
<feature type="compositionally biased region" description="Low complexity" evidence="6">
    <location>
        <begin position="68"/>
        <end position="78"/>
    </location>
</feature>
<keyword evidence="1" id="KW-0479">Metal-binding</keyword>
<accession>A0A8H7PWS2</accession>
<feature type="domain" description="C2H2-type" evidence="7">
    <location>
        <begin position="234"/>
        <end position="263"/>
    </location>
</feature>
<dbReference type="InterPro" id="IPR036236">
    <property type="entry name" value="Znf_C2H2_sf"/>
</dbReference>
<evidence type="ECO:0000313" key="9">
    <source>
        <dbReference type="Proteomes" id="UP000612746"/>
    </source>
</evidence>
<dbReference type="GO" id="GO:0000978">
    <property type="term" value="F:RNA polymerase II cis-regulatory region sequence-specific DNA binding"/>
    <property type="evidence" value="ECO:0007669"/>
    <property type="project" value="TreeGrafter"/>
</dbReference>
<dbReference type="GO" id="GO:0008270">
    <property type="term" value="F:zinc ion binding"/>
    <property type="evidence" value="ECO:0007669"/>
    <property type="project" value="UniProtKB-KW"/>
</dbReference>
<dbReference type="EMBL" id="JAEPRA010000008">
    <property type="protein sequence ID" value="KAG2181526.1"/>
    <property type="molecule type" value="Genomic_DNA"/>
</dbReference>
<dbReference type="FunFam" id="3.30.160.60:FF:000125">
    <property type="entry name" value="Putative zinc finger protein 143"/>
    <property type="match status" value="1"/>
</dbReference>
<dbReference type="GO" id="GO:0000981">
    <property type="term" value="F:DNA-binding transcription factor activity, RNA polymerase II-specific"/>
    <property type="evidence" value="ECO:0007669"/>
    <property type="project" value="TreeGrafter"/>
</dbReference>
<evidence type="ECO:0000313" key="8">
    <source>
        <dbReference type="EMBL" id="KAG2181526.1"/>
    </source>
</evidence>
<keyword evidence="4" id="KW-0862">Zinc</keyword>
<comment type="caution">
    <text evidence="8">The sequence shown here is derived from an EMBL/GenBank/DDBJ whole genome shotgun (WGS) entry which is preliminary data.</text>
</comment>
<organism evidence="8 9">
    <name type="scientific">Umbelopsis vinacea</name>
    <dbReference type="NCBI Taxonomy" id="44442"/>
    <lineage>
        <taxon>Eukaryota</taxon>
        <taxon>Fungi</taxon>
        <taxon>Fungi incertae sedis</taxon>
        <taxon>Mucoromycota</taxon>
        <taxon>Mucoromycotina</taxon>
        <taxon>Umbelopsidomycetes</taxon>
        <taxon>Umbelopsidales</taxon>
        <taxon>Umbelopsidaceae</taxon>
        <taxon>Umbelopsis</taxon>
    </lineage>
</organism>
<name>A0A8H7PWS2_9FUNG</name>
<feature type="region of interest" description="Disordered" evidence="6">
    <location>
        <begin position="62"/>
        <end position="89"/>
    </location>
</feature>
<evidence type="ECO:0000256" key="6">
    <source>
        <dbReference type="SAM" id="MobiDB-lite"/>
    </source>
</evidence>
<dbReference type="PROSITE" id="PS00028">
    <property type="entry name" value="ZINC_FINGER_C2H2_1"/>
    <property type="match status" value="2"/>
</dbReference>
<evidence type="ECO:0000256" key="4">
    <source>
        <dbReference type="ARBA" id="ARBA00022833"/>
    </source>
</evidence>
<dbReference type="PANTHER" id="PTHR23235:SF120">
    <property type="entry name" value="KRUPPEL-LIKE FACTOR 15"/>
    <property type="match status" value="1"/>
</dbReference>
<proteinExistence type="predicted"/>
<dbReference type="AlphaFoldDB" id="A0A8H7PWS2"/>
<keyword evidence="2" id="KW-0677">Repeat</keyword>
<evidence type="ECO:0000256" key="2">
    <source>
        <dbReference type="ARBA" id="ARBA00022737"/>
    </source>
</evidence>
<dbReference type="PANTHER" id="PTHR23235">
    <property type="entry name" value="KRUEPPEL-LIKE TRANSCRIPTION FACTOR"/>
    <property type="match status" value="1"/>
</dbReference>
<reference evidence="8" key="1">
    <citation type="submission" date="2020-12" db="EMBL/GenBank/DDBJ databases">
        <title>Metabolic potential, ecology and presence of endohyphal bacteria is reflected in genomic diversity of Mucoromycotina.</title>
        <authorList>
            <person name="Muszewska A."/>
            <person name="Okrasinska A."/>
            <person name="Steczkiewicz K."/>
            <person name="Drgas O."/>
            <person name="Orlowska M."/>
            <person name="Perlinska-Lenart U."/>
            <person name="Aleksandrzak-Piekarczyk T."/>
            <person name="Szatraj K."/>
            <person name="Zielenkiewicz U."/>
            <person name="Pilsyk S."/>
            <person name="Malc E."/>
            <person name="Mieczkowski P."/>
            <person name="Kruszewska J.S."/>
            <person name="Biernat P."/>
            <person name="Pawlowska J."/>
        </authorList>
    </citation>
    <scope>NUCLEOTIDE SEQUENCE</scope>
    <source>
        <strain evidence="8">WA0000051536</strain>
    </source>
</reference>
<evidence type="ECO:0000256" key="1">
    <source>
        <dbReference type="ARBA" id="ARBA00022723"/>
    </source>
</evidence>
<dbReference type="Pfam" id="PF00096">
    <property type="entry name" value="zf-C2H2"/>
    <property type="match status" value="2"/>
</dbReference>
<dbReference type="Gene3D" id="3.30.160.60">
    <property type="entry name" value="Classic Zinc Finger"/>
    <property type="match status" value="3"/>
</dbReference>
<evidence type="ECO:0000256" key="3">
    <source>
        <dbReference type="ARBA" id="ARBA00022771"/>
    </source>
</evidence>
<dbReference type="OrthoDB" id="8117402at2759"/>
<dbReference type="SMART" id="SM00355">
    <property type="entry name" value="ZnF_C2H2"/>
    <property type="match status" value="3"/>
</dbReference>
<evidence type="ECO:0000256" key="5">
    <source>
        <dbReference type="PROSITE-ProRule" id="PRU00042"/>
    </source>
</evidence>
<dbReference type="InterPro" id="IPR013087">
    <property type="entry name" value="Znf_C2H2_type"/>
</dbReference>
<feature type="domain" description="C2H2-type" evidence="7">
    <location>
        <begin position="264"/>
        <end position="300"/>
    </location>
</feature>
<keyword evidence="9" id="KW-1185">Reference proteome</keyword>
<sequence length="309" mass="34894">MFKSFVNIQELEAMSSSHLGPSYPHAYIPADWPPQCTCQCGANKVDVSAHVHAIWNQTNMEPSEYTESQWSSESASISTTGYPSPSPEPYLISQQEAEGATFYSKPSLDEYQVYKMEKLGGFSEYEGAYGNMVATEAIFDMSKYRAPSGLCTPLASPVMEEQQVDTRCEFLMYAGSNPLYSPLPHEDDEPVAKPSTTKSQPSHYKCDFPNCTATFTRPYNLKSHKRTHTNERPYACPHPGCNKTFARHHDRNRHAKLHMGLKPYSCPHCKKCFARQDALIRHSKIENAPCSQVVQTKKMPLKFKFLNGR</sequence>
<dbReference type="FunFam" id="3.30.160.60:FF:000110">
    <property type="entry name" value="Zinc finger protein-like"/>
    <property type="match status" value="1"/>
</dbReference>
<dbReference type="Proteomes" id="UP000612746">
    <property type="component" value="Unassembled WGS sequence"/>
</dbReference>